<keyword evidence="3 6" id="KW-0694">RNA-binding</keyword>
<dbReference type="InterPro" id="IPR019979">
    <property type="entry name" value="Ribosomal_uS17_CS"/>
</dbReference>
<dbReference type="InterPro" id="IPR012340">
    <property type="entry name" value="NA-bd_OB-fold"/>
</dbReference>
<reference evidence="9 10" key="1">
    <citation type="submission" date="2020-10" db="EMBL/GenBank/DDBJ databases">
        <title>Connecting structure to function with the recovery of over 1000 high-quality activated sludge metagenome-assembled genomes encoding full-length rRNA genes using long-read sequencing.</title>
        <authorList>
            <person name="Singleton C.M."/>
            <person name="Petriglieri F."/>
            <person name="Kristensen J.M."/>
            <person name="Kirkegaard R.H."/>
            <person name="Michaelsen T.Y."/>
            <person name="Andersen M.H."/>
            <person name="Karst S.M."/>
            <person name="Dueholm M.S."/>
            <person name="Nielsen P.H."/>
            <person name="Albertsen M."/>
        </authorList>
    </citation>
    <scope>NUCLEOTIDE SEQUENCE [LARGE SCALE GENOMIC DNA]</scope>
    <source>
        <strain evidence="9">Lyne_18-Q3-R50-59_MAXAC.006</strain>
    </source>
</reference>
<gene>
    <name evidence="6 9" type="primary">rpsQ</name>
    <name evidence="9" type="ORF">IPN02_00285</name>
</gene>
<keyword evidence="5 6" id="KW-0687">Ribonucleoprotein</keyword>
<dbReference type="PROSITE" id="PS00056">
    <property type="entry name" value="RIBOSOMAL_S17"/>
    <property type="match status" value="1"/>
</dbReference>
<evidence type="ECO:0000256" key="2">
    <source>
        <dbReference type="ARBA" id="ARBA00022730"/>
    </source>
</evidence>
<dbReference type="NCBIfam" id="TIGR03635">
    <property type="entry name" value="uS17_bact"/>
    <property type="match status" value="1"/>
</dbReference>
<dbReference type="InterPro" id="IPR000266">
    <property type="entry name" value="Ribosomal_uS17"/>
</dbReference>
<comment type="similarity">
    <text evidence="1 6 7">Belongs to the universal ribosomal protein uS17 family.</text>
</comment>
<evidence type="ECO:0000256" key="5">
    <source>
        <dbReference type="ARBA" id="ARBA00023274"/>
    </source>
</evidence>
<dbReference type="Proteomes" id="UP000727993">
    <property type="component" value="Unassembled WGS sequence"/>
</dbReference>
<name>A0A936NAJ4_9ACTN</name>
<evidence type="ECO:0000256" key="8">
    <source>
        <dbReference type="SAM" id="MobiDB-lite"/>
    </source>
</evidence>
<protein>
    <recommendedName>
        <fullName evidence="6">Small ribosomal subunit protein uS17</fullName>
    </recommendedName>
</protein>
<accession>A0A936NAJ4</accession>
<dbReference type="EMBL" id="JADJZA010000001">
    <property type="protein sequence ID" value="MBK9295324.1"/>
    <property type="molecule type" value="Genomic_DNA"/>
</dbReference>
<dbReference type="SUPFAM" id="SSF50249">
    <property type="entry name" value="Nucleic acid-binding proteins"/>
    <property type="match status" value="1"/>
</dbReference>
<evidence type="ECO:0000256" key="3">
    <source>
        <dbReference type="ARBA" id="ARBA00022884"/>
    </source>
</evidence>
<dbReference type="PRINTS" id="PR00973">
    <property type="entry name" value="RIBOSOMALS17"/>
</dbReference>
<evidence type="ECO:0000256" key="1">
    <source>
        <dbReference type="ARBA" id="ARBA00010254"/>
    </source>
</evidence>
<dbReference type="HAMAP" id="MF_01345_B">
    <property type="entry name" value="Ribosomal_uS17_B"/>
    <property type="match status" value="1"/>
</dbReference>
<evidence type="ECO:0000313" key="9">
    <source>
        <dbReference type="EMBL" id="MBK9295324.1"/>
    </source>
</evidence>
<evidence type="ECO:0000256" key="4">
    <source>
        <dbReference type="ARBA" id="ARBA00022980"/>
    </source>
</evidence>
<dbReference type="AlphaFoldDB" id="A0A936NAJ4"/>
<feature type="compositionally biased region" description="Polar residues" evidence="8">
    <location>
        <begin position="1"/>
        <end position="10"/>
    </location>
</feature>
<sequence>MAETSINADDTTAETRPSRKVREGIVTSSGMDKTVTVSFTQQVRHRAYDKAVRRTKRLYVHDEENTLNVGDRVRVVETRPLSKNKRWRLLEILERAR</sequence>
<dbReference type="PANTHER" id="PTHR10744:SF1">
    <property type="entry name" value="SMALL RIBOSOMAL SUBUNIT PROTEIN US17M"/>
    <property type="match status" value="1"/>
</dbReference>
<proteinExistence type="inferred from homology"/>
<dbReference type="GO" id="GO:0006412">
    <property type="term" value="P:translation"/>
    <property type="evidence" value="ECO:0007669"/>
    <property type="project" value="UniProtKB-UniRule"/>
</dbReference>
<dbReference type="GO" id="GO:0022627">
    <property type="term" value="C:cytosolic small ribosomal subunit"/>
    <property type="evidence" value="ECO:0007669"/>
    <property type="project" value="UniProtKB-UniRule"/>
</dbReference>
<comment type="subunit">
    <text evidence="6">Part of the 30S ribosomal subunit.</text>
</comment>
<dbReference type="CDD" id="cd00364">
    <property type="entry name" value="Ribosomal_uS17"/>
    <property type="match status" value="1"/>
</dbReference>
<dbReference type="InterPro" id="IPR019984">
    <property type="entry name" value="Ribosomal_uS17_bact/chlr"/>
</dbReference>
<dbReference type="NCBIfam" id="NF004123">
    <property type="entry name" value="PRK05610.1"/>
    <property type="match status" value="1"/>
</dbReference>
<evidence type="ECO:0000256" key="6">
    <source>
        <dbReference type="HAMAP-Rule" id="MF_01345"/>
    </source>
</evidence>
<feature type="region of interest" description="Disordered" evidence="8">
    <location>
        <begin position="1"/>
        <end position="22"/>
    </location>
</feature>
<evidence type="ECO:0000313" key="10">
    <source>
        <dbReference type="Proteomes" id="UP000727993"/>
    </source>
</evidence>
<dbReference type="PANTHER" id="PTHR10744">
    <property type="entry name" value="40S RIBOSOMAL PROTEIN S11 FAMILY MEMBER"/>
    <property type="match status" value="1"/>
</dbReference>
<dbReference type="Pfam" id="PF00366">
    <property type="entry name" value="Ribosomal_S17"/>
    <property type="match status" value="1"/>
</dbReference>
<comment type="caution">
    <text evidence="9">The sequence shown here is derived from an EMBL/GenBank/DDBJ whole genome shotgun (WGS) entry which is preliminary data.</text>
</comment>
<dbReference type="GO" id="GO:0019843">
    <property type="term" value="F:rRNA binding"/>
    <property type="evidence" value="ECO:0007669"/>
    <property type="project" value="UniProtKB-UniRule"/>
</dbReference>
<dbReference type="GO" id="GO:0003735">
    <property type="term" value="F:structural constituent of ribosome"/>
    <property type="evidence" value="ECO:0007669"/>
    <property type="project" value="UniProtKB-UniRule"/>
</dbReference>
<comment type="function">
    <text evidence="6">One of the primary rRNA binding proteins, it binds specifically to the 5'-end of 16S ribosomal RNA.</text>
</comment>
<organism evidence="9 10">
    <name type="scientific">Candidatus Neomicrothrix subdominans</name>
    <dbReference type="NCBI Taxonomy" id="2954438"/>
    <lineage>
        <taxon>Bacteria</taxon>
        <taxon>Bacillati</taxon>
        <taxon>Actinomycetota</taxon>
        <taxon>Acidimicrobiia</taxon>
        <taxon>Acidimicrobiales</taxon>
        <taxon>Microthrixaceae</taxon>
        <taxon>Candidatus Neomicrothrix</taxon>
    </lineage>
</organism>
<keyword evidence="4 6" id="KW-0689">Ribosomal protein</keyword>
<evidence type="ECO:0000256" key="7">
    <source>
        <dbReference type="RuleBase" id="RU003872"/>
    </source>
</evidence>
<keyword evidence="2 6" id="KW-0699">rRNA-binding</keyword>
<dbReference type="Gene3D" id="2.40.50.140">
    <property type="entry name" value="Nucleic acid-binding proteins"/>
    <property type="match status" value="1"/>
</dbReference>